<dbReference type="EMBL" id="JAVRIB010000002">
    <property type="protein sequence ID" value="MDT0633747.1"/>
    <property type="molecule type" value="Genomic_DNA"/>
</dbReference>
<accession>A0ABU3BWS2</accession>
<feature type="region of interest" description="Disordered" evidence="1">
    <location>
        <begin position="139"/>
        <end position="160"/>
    </location>
</feature>
<evidence type="ECO:0000256" key="2">
    <source>
        <dbReference type="SAM" id="SignalP"/>
    </source>
</evidence>
<protein>
    <submittedName>
        <fullName evidence="3">Uncharacterized protein</fullName>
    </submittedName>
</protein>
<proteinExistence type="predicted"/>
<comment type="caution">
    <text evidence="3">The sequence shown here is derived from an EMBL/GenBank/DDBJ whole genome shotgun (WGS) entry which is preliminary data.</text>
</comment>
<feature type="chain" id="PRO_5047219181" evidence="2">
    <location>
        <begin position="23"/>
        <end position="160"/>
    </location>
</feature>
<gene>
    <name evidence="3" type="ORF">RM532_02110</name>
</gene>
<evidence type="ECO:0000313" key="3">
    <source>
        <dbReference type="EMBL" id="MDT0633747.1"/>
    </source>
</evidence>
<dbReference type="RefSeq" id="WP_311651467.1">
    <property type="nucleotide sequence ID" value="NZ_JAVRIB010000002.1"/>
</dbReference>
<evidence type="ECO:0000256" key="1">
    <source>
        <dbReference type="SAM" id="MobiDB-lite"/>
    </source>
</evidence>
<evidence type="ECO:0000313" key="4">
    <source>
        <dbReference type="Proteomes" id="UP001251857"/>
    </source>
</evidence>
<name>A0ABU3BWS2_9GAMM</name>
<keyword evidence="4" id="KW-1185">Reference proteome</keyword>
<sequence length="160" mass="16469">MSVKHTLLTAALLLPALGTANAQNDSPLVDIQLADADTPLRVALAGQTLISSDMLTASLADPGSSLAPTGDSIGIADLLSGIPLVGALLAPEPPSTMPITPADPASAVGDLDGDGRREDQGTRFGDFLVQVDPDDVNDQALSFSDYIDEPQPLDDLSKPR</sequence>
<reference evidence="3 4" key="1">
    <citation type="submission" date="2023-09" db="EMBL/GenBank/DDBJ databases">
        <authorList>
            <person name="Rey-Velasco X."/>
        </authorList>
    </citation>
    <scope>NUCLEOTIDE SEQUENCE [LARGE SCALE GENOMIC DNA]</scope>
    <source>
        <strain evidence="3 4">W335</strain>
    </source>
</reference>
<keyword evidence="2" id="KW-0732">Signal</keyword>
<feature type="region of interest" description="Disordered" evidence="1">
    <location>
        <begin position="93"/>
        <end position="123"/>
    </location>
</feature>
<organism evidence="3 4">
    <name type="scientific">Spectribacter hydrogenoxidans</name>
    <dbReference type="NCBI Taxonomy" id="3075608"/>
    <lineage>
        <taxon>Bacteria</taxon>
        <taxon>Pseudomonadati</taxon>
        <taxon>Pseudomonadota</taxon>
        <taxon>Gammaproteobacteria</taxon>
        <taxon>Salinisphaerales</taxon>
        <taxon>Salinisphaeraceae</taxon>
        <taxon>Spectribacter</taxon>
    </lineage>
</organism>
<dbReference type="Proteomes" id="UP001251857">
    <property type="component" value="Unassembled WGS sequence"/>
</dbReference>
<feature type="signal peptide" evidence="2">
    <location>
        <begin position="1"/>
        <end position="22"/>
    </location>
</feature>